<keyword evidence="3" id="KW-1185">Reference proteome</keyword>
<dbReference type="RefSeq" id="WP_068500317.1">
    <property type="nucleotide sequence ID" value="NZ_LWQU01000139.1"/>
</dbReference>
<dbReference type="InterPro" id="IPR029016">
    <property type="entry name" value="GAF-like_dom_sf"/>
</dbReference>
<accession>A0A178MNT0</accession>
<dbReference type="InterPro" id="IPR003018">
    <property type="entry name" value="GAF"/>
</dbReference>
<organism evidence="2 3">
    <name type="scientific">Magnetospirillum moscoviense</name>
    <dbReference type="NCBI Taxonomy" id="1437059"/>
    <lineage>
        <taxon>Bacteria</taxon>
        <taxon>Pseudomonadati</taxon>
        <taxon>Pseudomonadota</taxon>
        <taxon>Alphaproteobacteria</taxon>
        <taxon>Rhodospirillales</taxon>
        <taxon>Rhodospirillaceae</taxon>
        <taxon>Magnetospirillum</taxon>
    </lineage>
</organism>
<name>A0A178MNT0_9PROT</name>
<sequence>MTWLLEAALAQAQRLTGDVTLCRVSMAVYDSGTSMVAAFAQVGEPHDILDRYQWDLRDTPLLAAAARDGQARTIGDLRDYSDPDADYLGALRGAGYLSALTVPMVRGHQISGFVFFHARAAFFFTPDVVTRLTAFIADMPRFLMRELERDL</sequence>
<evidence type="ECO:0000313" key="2">
    <source>
        <dbReference type="EMBL" id="OAN50452.1"/>
    </source>
</evidence>
<evidence type="ECO:0000259" key="1">
    <source>
        <dbReference type="Pfam" id="PF13185"/>
    </source>
</evidence>
<dbReference type="EMBL" id="LWQU01000139">
    <property type="protein sequence ID" value="OAN50452.1"/>
    <property type="molecule type" value="Genomic_DNA"/>
</dbReference>
<dbReference type="SUPFAM" id="SSF55781">
    <property type="entry name" value="GAF domain-like"/>
    <property type="match status" value="1"/>
</dbReference>
<feature type="domain" description="GAF" evidence="1">
    <location>
        <begin position="4"/>
        <end position="134"/>
    </location>
</feature>
<protein>
    <recommendedName>
        <fullName evidence="1">GAF domain-containing protein</fullName>
    </recommendedName>
</protein>
<reference evidence="2 3" key="1">
    <citation type="submission" date="2016-04" db="EMBL/GenBank/DDBJ databases">
        <title>Draft genome sequence of freshwater magnetotactic bacteria Magnetospirillum marisnigri SP-1 and Magnetospirillum moscoviense BB-1.</title>
        <authorList>
            <person name="Koziaeva V."/>
            <person name="Dziuba M.V."/>
            <person name="Ivanov T.M."/>
            <person name="Kuznetsov B."/>
            <person name="Grouzdev D.S."/>
        </authorList>
    </citation>
    <scope>NUCLEOTIDE SEQUENCE [LARGE SCALE GENOMIC DNA]</scope>
    <source>
        <strain evidence="2 3">BB-1</strain>
    </source>
</reference>
<dbReference type="Pfam" id="PF13185">
    <property type="entry name" value="GAF_2"/>
    <property type="match status" value="1"/>
</dbReference>
<dbReference type="AlphaFoldDB" id="A0A178MNT0"/>
<dbReference type="STRING" id="1437059.A6A05_12365"/>
<comment type="caution">
    <text evidence="2">The sequence shown here is derived from an EMBL/GenBank/DDBJ whole genome shotgun (WGS) entry which is preliminary data.</text>
</comment>
<gene>
    <name evidence="2" type="ORF">A6A05_12365</name>
</gene>
<dbReference type="Proteomes" id="UP000078543">
    <property type="component" value="Unassembled WGS sequence"/>
</dbReference>
<proteinExistence type="predicted"/>
<dbReference type="Gene3D" id="3.30.450.40">
    <property type="match status" value="1"/>
</dbReference>
<evidence type="ECO:0000313" key="3">
    <source>
        <dbReference type="Proteomes" id="UP000078543"/>
    </source>
</evidence>